<sequence length="173" mass="19120">MASTTPTPSIPTIPPKTRPRRESRFTEGSALTGSEVHLQSSHDNSFLLAVLQQEDELQERKRKARSDSSASNASTDSFSFSAARRRYTTPAWPSNGGQSPVQPDFAVPDSLKHFGQRTIAFGVRSEDALRRSLEERPREIAESVEGIATRFKGRLRALTAGGRDRHIKPYPGT</sequence>
<keyword evidence="3" id="KW-1185">Reference proteome</keyword>
<dbReference type="EMBL" id="JH921438">
    <property type="protein sequence ID" value="EKD16751.1"/>
    <property type="molecule type" value="Genomic_DNA"/>
</dbReference>
<feature type="compositionally biased region" description="Polar residues" evidence="1">
    <location>
        <begin position="91"/>
        <end position="101"/>
    </location>
</feature>
<dbReference type="OMA" id="FTILSEM"/>
<dbReference type="HOGENOM" id="CLU_1547930_0_0_1"/>
<feature type="compositionally biased region" description="Low complexity" evidence="1">
    <location>
        <begin position="67"/>
        <end position="82"/>
    </location>
</feature>
<gene>
    <name evidence="2" type="ORF">MBM_05220</name>
</gene>
<evidence type="ECO:0000313" key="3">
    <source>
        <dbReference type="Proteomes" id="UP000006753"/>
    </source>
</evidence>
<dbReference type="KEGG" id="mbe:MBM_05220"/>
<evidence type="ECO:0000313" key="2">
    <source>
        <dbReference type="EMBL" id="EKD16751.1"/>
    </source>
</evidence>
<name>K1WUP0_MARBU</name>
<dbReference type="AlphaFoldDB" id="K1WUP0"/>
<dbReference type="InParanoid" id="K1WUP0"/>
<dbReference type="RefSeq" id="XP_007293109.1">
    <property type="nucleotide sequence ID" value="XM_007293047.1"/>
</dbReference>
<feature type="region of interest" description="Disordered" evidence="1">
    <location>
        <begin position="1"/>
        <end position="108"/>
    </location>
</feature>
<feature type="compositionally biased region" description="Polar residues" evidence="1">
    <location>
        <begin position="29"/>
        <end position="44"/>
    </location>
</feature>
<dbReference type="GeneID" id="18761155"/>
<dbReference type="OrthoDB" id="3536671at2759"/>
<dbReference type="Proteomes" id="UP000006753">
    <property type="component" value="Unassembled WGS sequence"/>
</dbReference>
<organism evidence="2 3">
    <name type="scientific">Marssonina brunnea f. sp. multigermtubi (strain MB_m1)</name>
    <name type="common">Marssonina leaf spot fungus</name>
    <dbReference type="NCBI Taxonomy" id="1072389"/>
    <lineage>
        <taxon>Eukaryota</taxon>
        <taxon>Fungi</taxon>
        <taxon>Dikarya</taxon>
        <taxon>Ascomycota</taxon>
        <taxon>Pezizomycotina</taxon>
        <taxon>Leotiomycetes</taxon>
        <taxon>Helotiales</taxon>
        <taxon>Drepanopezizaceae</taxon>
        <taxon>Drepanopeziza</taxon>
    </lineage>
</organism>
<reference evidence="2 3" key="1">
    <citation type="journal article" date="2012" name="BMC Genomics">
        <title>Sequencing the genome of Marssonina brunnea reveals fungus-poplar co-evolution.</title>
        <authorList>
            <person name="Zhu S."/>
            <person name="Cao Y.-Z."/>
            <person name="Jiang C."/>
            <person name="Tan B.-Y."/>
            <person name="Wang Z."/>
            <person name="Feng S."/>
            <person name="Zhang L."/>
            <person name="Su X.-H."/>
            <person name="Brejova B."/>
            <person name="Vinar T."/>
            <person name="Xu M."/>
            <person name="Wang M.-X."/>
            <person name="Zhang S.-G."/>
            <person name="Huang M.-R."/>
            <person name="Wu R."/>
            <person name="Zhou Y."/>
        </authorList>
    </citation>
    <scope>NUCLEOTIDE SEQUENCE [LARGE SCALE GENOMIC DNA]</scope>
    <source>
        <strain evidence="2 3">MB_m1</strain>
    </source>
</reference>
<accession>K1WUP0</accession>
<evidence type="ECO:0000256" key="1">
    <source>
        <dbReference type="SAM" id="MobiDB-lite"/>
    </source>
</evidence>
<protein>
    <submittedName>
        <fullName evidence="2">Uncharacterized protein</fullName>
    </submittedName>
</protein>
<proteinExistence type="predicted"/>